<proteinExistence type="predicted"/>
<evidence type="ECO:0000313" key="1">
    <source>
        <dbReference type="EMBL" id="KGM31075.1"/>
    </source>
</evidence>
<reference evidence="1 2" key="1">
    <citation type="submission" date="2014-01" db="EMBL/GenBank/DDBJ databases">
        <title>Genome sequence determination for a cystic fibrosis isolate, Inquilinus limosus.</title>
        <authorList>
            <person name="Pino M."/>
            <person name="Di Conza J."/>
            <person name="Gutkind G."/>
        </authorList>
    </citation>
    <scope>NUCLEOTIDE SEQUENCE [LARGE SCALE GENOMIC DNA]</scope>
    <source>
        <strain evidence="1 2">MP06</strain>
    </source>
</reference>
<evidence type="ECO:0008006" key="3">
    <source>
        <dbReference type="Google" id="ProtNLM"/>
    </source>
</evidence>
<protein>
    <recommendedName>
        <fullName evidence="3">Peptidylprolyl isomerase</fullName>
    </recommendedName>
</protein>
<name>A0A0A0CZ22_9PROT</name>
<evidence type="ECO:0000313" key="2">
    <source>
        <dbReference type="Proteomes" id="UP000029995"/>
    </source>
</evidence>
<dbReference type="AlphaFoldDB" id="A0A0A0CZ22"/>
<feature type="non-terminal residue" evidence="1">
    <location>
        <position position="1"/>
    </location>
</feature>
<dbReference type="Proteomes" id="UP000029995">
    <property type="component" value="Unassembled WGS sequence"/>
</dbReference>
<dbReference type="EMBL" id="JANX01000607">
    <property type="protein sequence ID" value="KGM31075.1"/>
    <property type="molecule type" value="Genomic_DNA"/>
</dbReference>
<accession>A0A0A0CZ22</accession>
<comment type="caution">
    <text evidence="1">The sequence shown here is derived from an EMBL/GenBank/DDBJ whole genome shotgun (WGS) entry which is preliminary data.</text>
</comment>
<dbReference type="RefSeq" id="WP_034846750.1">
    <property type="nucleotide sequence ID" value="NZ_JANX01000607.1"/>
</dbReference>
<gene>
    <name evidence="1" type="ORF">P409_29320</name>
</gene>
<sequence>LLRDGSNAGAVPAALVRDMFAAQVGGTATAETPGGRIVARLTKIEPAKPDAAAEAAVKQDLMRGLAVDVGGGLDQALRARYGVTVDQAVLARLNYQE</sequence>
<organism evidence="1 2">
    <name type="scientific">Inquilinus limosus MP06</name>
    <dbReference type="NCBI Taxonomy" id="1398085"/>
    <lineage>
        <taxon>Bacteria</taxon>
        <taxon>Pseudomonadati</taxon>
        <taxon>Pseudomonadota</taxon>
        <taxon>Alphaproteobacteria</taxon>
        <taxon>Rhodospirillales</taxon>
        <taxon>Rhodospirillaceae</taxon>
        <taxon>Inquilinus</taxon>
    </lineage>
</organism>